<reference evidence="1" key="1">
    <citation type="submission" date="2020-05" db="EMBL/GenBank/DDBJ databases">
        <authorList>
            <person name="Chiriac C."/>
            <person name="Salcher M."/>
            <person name="Ghai R."/>
            <person name="Kavagutti S V."/>
        </authorList>
    </citation>
    <scope>NUCLEOTIDE SEQUENCE</scope>
</reference>
<organism evidence="1">
    <name type="scientific">freshwater metagenome</name>
    <dbReference type="NCBI Taxonomy" id="449393"/>
    <lineage>
        <taxon>unclassified sequences</taxon>
        <taxon>metagenomes</taxon>
        <taxon>ecological metagenomes</taxon>
    </lineage>
</organism>
<dbReference type="AlphaFoldDB" id="A0A6J7K742"/>
<protein>
    <submittedName>
        <fullName evidence="1">Unannotated protein</fullName>
    </submittedName>
</protein>
<gene>
    <name evidence="1" type="ORF">UFOPK3772_01561</name>
</gene>
<evidence type="ECO:0000313" key="1">
    <source>
        <dbReference type="EMBL" id="CAB4951267.1"/>
    </source>
</evidence>
<name>A0A6J7K742_9ZZZZ</name>
<sequence>MEGHGTTRPMDVVNGRRLITFFAGKEEPTNEWLGVIRLPIVSAGEFKMDSPAVPKTVYLSHPQDRLRLIPFADYEGVLSREKLTEALRIVTDLGASKMVAKALRGYMTKDKFYAGIGPFSVDFTNQSQAVWETTFESEGAGCAPRDPGAIAFPDEPGFEALRVQVLVNRARKVRLEIQSNTSFGVGGELAVRLTDVGLKLGGTRQRYQCSYFLLEAEFPEGLTMAA</sequence>
<proteinExistence type="predicted"/>
<dbReference type="EMBL" id="CAFBNE010000045">
    <property type="protein sequence ID" value="CAB4951267.1"/>
    <property type="molecule type" value="Genomic_DNA"/>
</dbReference>
<accession>A0A6J7K742</accession>